<evidence type="ECO:0000313" key="2">
    <source>
        <dbReference type="Proteomes" id="UP000649151"/>
    </source>
</evidence>
<reference evidence="1 2" key="1">
    <citation type="submission" date="2020-08" db="EMBL/GenBank/DDBJ databases">
        <title>Genome public.</title>
        <authorList>
            <person name="Liu C."/>
            <person name="Sun Q."/>
        </authorList>
    </citation>
    <scope>NUCLEOTIDE SEQUENCE [LARGE SCALE GENOMIC DNA]</scope>
    <source>
        <strain evidence="1 2">NSJ-27</strain>
    </source>
</reference>
<dbReference type="RefSeq" id="WP_186996338.1">
    <property type="nucleotide sequence ID" value="NZ_JACOQK010000001.1"/>
</dbReference>
<evidence type="ECO:0000313" key="1">
    <source>
        <dbReference type="EMBL" id="MBC5787336.1"/>
    </source>
</evidence>
<keyword evidence="2" id="KW-1185">Reference proteome</keyword>
<protein>
    <recommendedName>
        <fullName evidence="3">GNAT family acetyltransferase</fullName>
    </recommendedName>
</protein>
<dbReference type="EMBL" id="JACOQK010000001">
    <property type="protein sequence ID" value="MBC5787336.1"/>
    <property type="molecule type" value="Genomic_DNA"/>
</dbReference>
<sequence length="85" mass="10268">MKYKHFDMPNLDYFQFKNIYSGSIHQEFQYKIFPMENTLKAAVWIGPFCYEKSELLAEQEFPLDQDGFVACLDWIDQQYENQSHQ</sequence>
<comment type="caution">
    <text evidence="1">The sequence shown here is derived from an EMBL/GenBank/DDBJ whole genome shotgun (WGS) entry which is preliminary data.</text>
</comment>
<dbReference type="Proteomes" id="UP000649151">
    <property type="component" value="Unassembled WGS sequence"/>
</dbReference>
<gene>
    <name evidence="1" type="ORF">H8Z77_04750</name>
</gene>
<accession>A0ABR7IQA9</accession>
<organism evidence="1 2">
    <name type="scientific">Clostridium facile</name>
    <dbReference type="NCBI Taxonomy" id="2763035"/>
    <lineage>
        <taxon>Bacteria</taxon>
        <taxon>Bacillati</taxon>
        <taxon>Bacillota</taxon>
        <taxon>Clostridia</taxon>
        <taxon>Eubacteriales</taxon>
        <taxon>Clostridiaceae</taxon>
        <taxon>Clostridium</taxon>
    </lineage>
</organism>
<evidence type="ECO:0008006" key="3">
    <source>
        <dbReference type="Google" id="ProtNLM"/>
    </source>
</evidence>
<proteinExistence type="predicted"/>
<name>A0ABR7IQA9_9CLOT</name>